<organism evidence="3 4">
    <name type="scientific">Brevibacillus invocatus</name>
    <dbReference type="NCBI Taxonomy" id="173959"/>
    <lineage>
        <taxon>Bacteria</taxon>
        <taxon>Bacillati</taxon>
        <taxon>Bacillota</taxon>
        <taxon>Bacilli</taxon>
        <taxon>Bacillales</taxon>
        <taxon>Paenibacillaceae</taxon>
        <taxon>Brevibacillus</taxon>
    </lineage>
</organism>
<keyword evidence="4" id="KW-1185">Reference proteome</keyword>
<feature type="domain" description="SAF" evidence="2">
    <location>
        <begin position="41"/>
        <end position="103"/>
    </location>
</feature>
<evidence type="ECO:0000313" key="4">
    <source>
        <dbReference type="Proteomes" id="UP000282028"/>
    </source>
</evidence>
<dbReference type="SMART" id="SM00858">
    <property type="entry name" value="SAF"/>
    <property type="match status" value="1"/>
</dbReference>
<dbReference type="InterPro" id="IPR017585">
    <property type="entry name" value="SAF_FlgA"/>
</dbReference>
<name>A0A3M8CFF9_9BACL</name>
<dbReference type="OrthoDB" id="2989382at2"/>
<evidence type="ECO:0000313" key="3">
    <source>
        <dbReference type="EMBL" id="RNB74137.1"/>
    </source>
</evidence>
<dbReference type="Pfam" id="PF13144">
    <property type="entry name" value="ChapFlgA"/>
    <property type="match status" value="1"/>
</dbReference>
<reference evidence="3 4" key="1">
    <citation type="submission" date="2018-10" db="EMBL/GenBank/DDBJ databases">
        <title>Phylogenomics of Brevibacillus.</title>
        <authorList>
            <person name="Dunlap C."/>
        </authorList>
    </citation>
    <scope>NUCLEOTIDE SEQUENCE [LARGE SCALE GENOMIC DNA]</scope>
    <source>
        <strain evidence="3 4">JCM 12215</strain>
    </source>
</reference>
<comment type="caution">
    <text evidence="3">The sequence shown here is derived from an EMBL/GenBank/DDBJ whole genome shotgun (WGS) entry which is preliminary data.</text>
</comment>
<feature type="compositionally biased region" description="Pro residues" evidence="1">
    <location>
        <begin position="251"/>
        <end position="261"/>
    </location>
</feature>
<feature type="compositionally biased region" description="Low complexity" evidence="1">
    <location>
        <begin position="214"/>
        <end position="250"/>
    </location>
</feature>
<evidence type="ECO:0000259" key="2">
    <source>
        <dbReference type="SMART" id="SM00858"/>
    </source>
</evidence>
<proteinExistence type="predicted"/>
<dbReference type="CDD" id="cd11614">
    <property type="entry name" value="SAF_CpaB_FlgA_like"/>
    <property type="match status" value="1"/>
</dbReference>
<accession>A0A3M8CFF9</accession>
<feature type="region of interest" description="Disordered" evidence="1">
    <location>
        <begin position="207"/>
        <end position="291"/>
    </location>
</feature>
<dbReference type="Proteomes" id="UP000282028">
    <property type="component" value="Unassembled WGS sequence"/>
</dbReference>
<feature type="compositionally biased region" description="Low complexity" evidence="1">
    <location>
        <begin position="262"/>
        <end position="279"/>
    </location>
</feature>
<sequence>MLESKRRAIIFLALSILLAAGAGFLFLKKIKDLNAQLGEMVEIYVATTDIASRSLIQPDQITTREIPKKYADDSYITDKAVLKNQVTVVPLSKGNIITKNIIKPATTVRDQNSRLVTVYASGKVVFDQQLDALDRVDIIVSRDINGKPATEVFMKDVPVAMVAKSEDQFRGVALEMPFEQVPVFIHQQHYADVMRILKANVGKGELGIPEPFSEQPAEPGAPGATPAEGQPGNQSPAAPSAPPANAATPPAQTPPEAPPAAPAAGQQPPSQPPASTQPAGTPPTPVPNSGG</sequence>
<dbReference type="InterPro" id="IPR013974">
    <property type="entry name" value="SAF"/>
</dbReference>
<dbReference type="AlphaFoldDB" id="A0A3M8CFF9"/>
<feature type="compositionally biased region" description="Pro residues" evidence="1">
    <location>
        <begin position="280"/>
        <end position="291"/>
    </location>
</feature>
<protein>
    <submittedName>
        <fullName evidence="3">Flp pilus assembly protein CpaB</fullName>
    </submittedName>
</protein>
<dbReference type="RefSeq" id="WP_122908998.1">
    <property type="nucleotide sequence ID" value="NZ_CBCSBE010000003.1"/>
</dbReference>
<dbReference type="EMBL" id="RHHR01000015">
    <property type="protein sequence ID" value="RNB74137.1"/>
    <property type="molecule type" value="Genomic_DNA"/>
</dbReference>
<gene>
    <name evidence="3" type="ORF">EDM52_10760</name>
</gene>
<evidence type="ECO:0000256" key="1">
    <source>
        <dbReference type="SAM" id="MobiDB-lite"/>
    </source>
</evidence>